<dbReference type="SUPFAM" id="SSF55620">
    <property type="entry name" value="Tetrahydrobiopterin biosynthesis enzymes-like"/>
    <property type="match status" value="1"/>
</dbReference>
<dbReference type="EC" id="3.5.4.16" evidence="3"/>
<dbReference type="InterPro" id="IPR043133">
    <property type="entry name" value="GTP-CH-I_C/QueF"/>
</dbReference>
<dbReference type="UniPathway" id="UPA00848">
    <property type="reaction ID" value="UER00151"/>
</dbReference>
<dbReference type="InterPro" id="IPR020602">
    <property type="entry name" value="GTP_CycHdrlase_I_dom"/>
</dbReference>
<accession>A0A438G4S0</accession>
<evidence type="ECO:0000256" key="7">
    <source>
        <dbReference type="SAM" id="MobiDB-lite"/>
    </source>
</evidence>
<dbReference type="InterPro" id="IPR001474">
    <property type="entry name" value="GTP_CycHdrlase_I"/>
</dbReference>
<evidence type="ECO:0000256" key="2">
    <source>
        <dbReference type="ARBA" id="ARBA00008085"/>
    </source>
</evidence>
<dbReference type="PANTHER" id="PTHR11109">
    <property type="entry name" value="GTP CYCLOHYDROLASE I"/>
    <property type="match status" value="1"/>
</dbReference>
<keyword evidence="5 9" id="KW-0378">Hydrolase</keyword>
<name>A0A438G4S0_VITVI</name>
<evidence type="ECO:0000256" key="3">
    <source>
        <dbReference type="ARBA" id="ARBA00012715"/>
    </source>
</evidence>
<gene>
    <name evidence="9" type="primary">GCH1_2</name>
    <name evidence="9" type="ORF">CK203_065150</name>
</gene>
<dbReference type="Pfam" id="PF01227">
    <property type="entry name" value="GTP_cyclohydroI"/>
    <property type="match status" value="1"/>
</dbReference>
<evidence type="ECO:0000256" key="6">
    <source>
        <dbReference type="ARBA" id="ARBA00030854"/>
    </source>
</evidence>
<feature type="compositionally biased region" description="Polar residues" evidence="7">
    <location>
        <begin position="1"/>
        <end position="20"/>
    </location>
</feature>
<comment type="similarity">
    <text evidence="2">Belongs to the GTP cyclohydrolase I family.</text>
</comment>
<evidence type="ECO:0000259" key="8">
    <source>
        <dbReference type="Pfam" id="PF01227"/>
    </source>
</evidence>
<evidence type="ECO:0000256" key="5">
    <source>
        <dbReference type="ARBA" id="ARBA00022801"/>
    </source>
</evidence>
<evidence type="ECO:0000313" key="10">
    <source>
        <dbReference type="Proteomes" id="UP000288805"/>
    </source>
</evidence>
<organism evidence="9 10">
    <name type="scientific">Vitis vinifera</name>
    <name type="common">Grape</name>
    <dbReference type="NCBI Taxonomy" id="29760"/>
    <lineage>
        <taxon>Eukaryota</taxon>
        <taxon>Viridiplantae</taxon>
        <taxon>Streptophyta</taxon>
        <taxon>Embryophyta</taxon>
        <taxon>Tracheophyta</taxon>
        <taxon>Spermatophyta</taxon>
        <taxon>Magnoliopsida</taxon>
        <taxon>eudicotyledons</taxon>
        <taxon>Gunneridae</taxon>
        <taxon>Pentapetalae</taxon>
        <taxon>rosids</taxon>
        <taxon>Vitales</taxon>
        <taxon>Vitaceae</taxon>
        <taxon>Viteae</taxon>
        <taxon>Vitis</taxon>
    </lineage>
</organism>
<evidence type="ECO:0000313" key="9">
    <source>
        <dbReference type="EMBL" id="RVW67191.1"/>
    </source>
</evidence>
<proteinExistence type="inferred from homology"/>
<comment type="caution">
    <text evidence="9">The sequence shown here is derived from an EMBL/GenBank/DDBJ whole genome shotgun (WGS) entry which is preliminary data.</text>
</comment>
<dbReference type="Gene3D" id="3.30.1130.10">
    <property type="match status" value="1"/>
</dbReference>
<feature type="region of interest" description="Disordered" evidence="7">
    <location>
        <begin position="1"/>
        <end position="23"/>
    </location>
</feature>
<feature type="domain" description="GTP cyclohydrolase I" evidence="8">
    <location>
        <begin position="32"/>
        <end position="85"/>
    </location>
</feature>
<comment type="pathway">
    <text evidence="1">Cofactor biosynthesis; 7,8-dihydroneopterin triphosphate biosynthesis; 7,8-dihydroneopterin triphosphate from GTP: step 1/1.</text>
</comment>
<dbReference type="Proteomes" id="UP000288805">
    <property type="component" value="Unassembled WGS sequence"/>
</dbReference>
<evidence type="ECO:0000256" key="1">
    <source>
        <dbReference type="ARBA" id="ARBA00005080"/>
    </source>
</evidence>
<evidence type="ECO:0000256" key="4">
    <source>
        <dbReference type="ARBA" id="ARBA00017272"/>
    </source>
</evidence>
<dbReference type="GO" id="GO:0003934">
    <property type="term" value="F:GTP cyclohydrolase I activity"/>
    <property type="evidence" value="ECO:0007669"/>
    <property type="project" value="UniProtKB-EC"/>
</dbReference>
<reference evidence="9 10" key="1">
    <citation type="journal article" date="2018" name="PLoS Genet.">
        <title>Population sequencing reveals clonal diversity and ancestral inbreeding in the grapevine cultivar Chardonnay.</title>
        <authorList>
            <person name="Roach M.J."/>
            <person name="Johnson D.L."/>
            <person name="Bohlmann J."/>
            <person name="van Vuuren H.J."/>
            <person name="Jones S.J."/>
            <person name="Pretorius I.S."/>
            <person name="Schmidt S.A."/>
            <person name="Borneman A.R."/>
        </authorList>
    </citation>
    <scope>NUCLEOTIDE SEQUENCE [LARGE SCALE GENOMIC DNA]</scope>
    <source>
        <strain evidence="10">cv. Chardonnay</strain>
        <tissue evidence="9">Leaf</tissue>
    </source>
</reference>
<protein>
    <recommendedName>
        <fullName evidence="4">GTP cyclohydrolase 1</fullName>
        <ecNumber evidence="3">3.5.4.16</ecNumber>
    </recommendedName>
    <alternativeName>
        <fullName evidence="6">GTP cyclohydrolase I</fullName>
    </alternativeName>
</protein>
<dbReference type="AlphaFoldDB" id="A0A438G4S0"/>
<dbReference type="GO" id="GO:0046654">
    <property type="term" value="P:tetrahydrofolate biosynthetic process"/>
    <property type="evidence" value="ECO:0007669"/>
    <property type="project" value="InterPro"/>
</dbReference>
<dbReference type="EMBL" id="QGNW01000598">
    <property type="protein sequence ID" value="RVW67191.1"/>
    <property type="molecule type" value="Genomic_DNA"/>
</dbReference>
<dbReference type="PANTHER" id="PTHR11109:SF7">
    <property type="entry name" value="GTP CYCLOHYDROLASE 1"/>
    <property type="match status" value="1"/>
</dbReference>
<sequence length="85" mass="9278">MQDRNSPPNGYCSNFNSEATSAPKGPIPLQKSILQSIVHFYGFKLQVQERITRQVAETVSSLLGGDVIVVVEASHSCMVSRGIEK</sequence>